<protein>
    <submittedName>
        <fullName evidence="2">Uncharacterized protein</fullName>
    </submittedName>
</protein>
<sequence length="66" mass="7867">MLVNYKFYSAFFSYGFALCMQRPCKRISRQPFVTFTLWGNFTIQMFIHFAIACEPNLYKSIKAHIE</sequence>
<evidence type="ECO:0000313" key="2">
    <source>
        <dbReference type="EMBL" id="JAH19742.1"/>
    </source>
</evidence>
<name>A0A0E9QTJ7_ANGAN</name>
<accession>A0A0E9QTJ7</accession>
<reference evidence="2" key="2">
    <citation type="journal article" date="2015" name="Fish Shellfish Immunol.">
        <title>Early steps in the European eel (Anguilla anguilla)-Vibrio vulnificus interaction in the gills: Role of the RtxA13 toxin.</title>
        <authorList>
            <person name="Callol A."/>
            <person name="Pajuelo D."/>
            <person name="Ebbesson L."/>
            <person name="Teles M."/>
            <person name="MacKenzie S."/>
            <person name="Amaro C."/>
        </authorList>
    </citation>
    <scope>NUCLEOTIDE SEQUENCE</scope>
</reference>
<keyword evidence="1" id="KW-0472">Membrane</keyword>
<feature type="transmembrane region" description="Helical" evidence="1">
    <location>
        <begin position="32"/>
        <end position="51"/>
    </location>
</feature>
<dbReference type="EMBL" id="GBXM01088835">
    <property type="protein sequence ID" value="JAH19742.1"/>
    <property type="molecule type" value="Transcribed_RNA"/>
</dbReference>
<organism evidence="2">
    <name type="scientific">Anguilla anguilla</name>
    <name type="common">European freshwater eel</name>
    <name type="synonym">Muraena anguilla</name>
    <dbReference type="NCBI Taxonomy" id="7936"/>
    <lineage>
        <taxon>Eukaryota</taxon>
        <taxon>Metazoa</taxon>
        <taxon>Chordata</taxon>
        <taxon>Craniata</taxon>
        <taxon>Vertebrata</taxon>
        <taxon>Euteleostomi</taxon>
        <taxon>Actinopterygii</taxon>
        <taxon>Neopterygii</taxon>
        <taxon>Teleostei</taxon>
        <taxon>Anguilliformes</taxon>
        <taxon>Anguillidae</taxon>
        <taxon>Anguilla</taxon>
    </lineage>
</organism>
<dbReference type="AlphaFoldDB" id="A0A0E9QTJ7"/>
<evidence type="ECO:0000256" key="1">
    <source>
        <dbReference type="SAM" id="Phobius"/>
    </source>
</evidence>
<proteinExistence type="predicted"/>
<keyword evidence="1" id="KW-0812">Transmembrane</keyword>
<keyword evidence="1" id="KW-1133">Transmembrane helix</keyword>
<reference evidence="2" key="1">
    <citation type="submission" date="2014-11" db="EMBL/GenBank/DDBJ databases">
        <authorList>
            <person name="Amaro Gonzalez C."/>
        </authorList>
    </citation>
    <scope>NUCLEOTIDE SEQUENCE</scope>
</reference>